<dbReference type="InterPro" id="IPR029063">
    <property type="entry name" value="SAM-dependent_MTases_sf"/>
</dbReference>
<sequence length="209" mass="23847">MSVQSYIDHVEKSFKLAKEGVSKCTPEVLEMDGMSGAFTRAFYNNLLDTEDARYLEIGAWKGSSTCSALCGNEATVTVIDNWSEFGGPRDECMANIVKVTDSNHVTIVDHDSFTLDLKYLPNKYNMYLYDGCHKRESHEKALTYYQDVLDDVFIFVCDDWNWGDVQDGTRDAIKKLGLIVEHEIIEFTDYNGCRDTFWNGIAIFVLRKP</sequence>
<dbReference type="SUPFAM" id="SSF53335">
    <property type="entry name" value="S-adenosyl-L-methionine-dependent methyltransferases"/>
    <property type="match status" value="1"/>
</dbReference>
<evidence type="ECO:0000313" key="1">
    <source>
        <dbReference type="EMBL" id="ABT16351.1"/>
    </source>
</evidence>
<dbReference type="EMBL" id="EF101928">
    <property type="protein sequence ID" value="ABT16351.1"/>
    <property type="molecule type" value="Genomic_DNA"/>
</dbReference>
<dbReference type="Proteomes" id="UP000202420">
    <property type="component" value="Segment"/>
</dbReference>
<keyword evidence="2" id="KW-1185">Reference proteome</keyword>
<name>A7K8H7_9PHYC</name>
<reference evidence="1 2" key="1">
    <citation type="submission" date="2006-09" db="EMBL/GenBank/DDBJ databases">
        <title>Sequence and annotation of the 288-kb ATCV-1 virus that infects an endosymbiotic Chlorella strain of the heliozoon Acanthocystis turfacea.</title>
        <authorList>
            <person name="Fitzgerald L.A."/>
            <person name="Graves M.V."/>
            <person name="Li X."/>
            <person name="Pfitzner A.J.P."/>
            <person name="Hartigan J."/>
            <person name="Van Etten J.L."/>
        </authorList>
    </citation>
    <scope>NUCLEOTIDE SEQUENCE [LARGE SCALE GENOMIC DNA]</scope>
    <source>
        <strain evidence="1 2">ATCV-1</strain>
    </source>
</reference>
<gene>
    <name evidence="1" type="primary">Z217R</name>
    <name evidence="1" type="ORF">ATCV1_Z217R</name>
</gene>
<dbReference type="KEGG" id="vg:5470357"/>
<accession>A7K8H7</accession>
<dbReference type="RefSeq" id="YP_001426698.1">
    <property type="nucleotide sequence ID" value="NC_008724.1"/>
</dbReference>
<dbReference type="GeneID" id="5470357"/>
<proteinExistence type="predicted"/>
<organism evidence="1 2">
    <name type="scientific">Chlorovirus heliozoae</name>
    <dbReference type="NCBI Taxonomy" id="322019"/>
    <lineage>
        <taxon>Viruses</taxon>
        <taxon>Varidnaviria</taxon>
        <taxon>Bamfordvirae</taxon>
        <taxon>Nucleocytoviricota</taxon>
        <taxon>Megaviricetes</taxon>
        <taxon>Algavirales</taxon>
        <taxon>Phycodnaviridae</taxon>
        <taxon>Chlorovirus</taxon>
    </lineage>
</organism>
<dbReference type="Pfam" id="PF13578">
    <property type="entry name" value="Methyltransf_24"/>
    <property type="match status" value="1"/>
</dbReference>
<evidence type="ECO:0000313" key="2">
    <source>
        <dbReference type="Proteomes" id="UP000202420"/>
    </source>
</evidence>
<dbReference type="Gene3D" id="3.40.50.150">
    <property type="entry name" value="Vaccinia Virus protein VP39"/>
    <property type="match status" value="1"/>
</dbReference>
<dbReference type="OrthoDB" id="23199at10239"/>
<protein>
    <submittedName>
        <fullName evidence="1">Uncharacterized protein Z217R</fullName>
    </submittedName>
</protein>